<dbReference type="SMART" id="SM00254">
    <property type="entry name" value="ShKT"/>
    <property type="match status" value="4"/>
</dbReference>
<dbReference type="AlphaFoldDB" id="A0A914VGZ4"/>
<feature type="disulfide bond" evidence="1">
    <location>
        <begin position="183"/>
        <end position="201"/>
    </location>
</feature>
<feature type="domain" description="ShKT" evidence="3">
    <location>
        <begin position="133"/>
        <end position="168"/>
    </location>
</feature>
<feature type="domain" description="ShKT" evidence="3">
    <location>
        <begin position="176"/>
        <end position="208"/>
    </location>
</feature>
<name>A0A914VGZ4_9BILA</name>
<evidence type="ECO:0000256" key="1">
    <source>
        <dbReference type="PROSITE-ProRule" id="PRU01005"/>
    </source>
</evidence>
<keyword evidence="2" id="KW-0732">Signal</keyword>
<proteinExistence type="predicted"/>
<keyword evidence="4" id="KW-1185">Reference proteome</keyword>
<evidence type="ECO:0000259" key="3">
    <source>
        <dbReference type="PROSITE" id="PS51670"/>
    </source>
</evidence>
<dbReference type="InterPro" id="IPR003582">
    <property type="entry name" value="ShKT_dom"/>
</dbReference>
<dbReference type="PROSITE" id="PS51670">
    <property type="entry name" value="SHKT"/>
    <property type="match status" value="4"/>
</dbReference>
<feature type="disulfide bond" evidence="1">
    <location>
        <begin position="192"/>
        <end position="205"/>
    </location>
</feature>
<reference evidence="5" key="1">
    <citation type="submission" date="2022-11" db="UniProtKB">
        <authorList>
            <consortium name="WormBaseParasite"/>
        </authorList>
    </citation>
    <scope>IDENTIFICATION</scope>
</reference>
<dbReference type="Proteomes" id="UP000887566">
    <property type="component" value="Unplaced"/>
</dbReference>
<evidence type="ECO:0000256" key="2">
    <source>
        <dbReference type="SAM" id="SignalP"/>
    </source>
</evidence>
<comment type="caution">
    <text evidence="1">Lacks conserved residue(s) required for the propagation of feature annotation.</text>
</comment>
<keyword evidence="1" id="KW-1015">Disulfide bond</keyword>
<dbReference type="WBParaSite" id="PSAMB.scaffold1881size26999.g15344.t1">
    <property type="protein sequence ID" value="PSAMB.scaffold1881size26999.g15344.t1"/>
    <property type="gene ID" value="PSAMB.scaffold1881size26999.g15344"/>
</dbReference>
<feature type="chain" id="PRO_5038054703" evidence="2">
    <location>
        <begin position="22"/>
        <end position="660"/>
    </location>
</feature>
<evidence type="ECO:0000313" key="4">
    <source>
        <dbReference type="Proteomes" id="UP000887566"/>
    </source>
</evidence>
<feature type="signal peptide" evidence="2">
    <location>
        <begin position="1"/>
        <end position="21"/>
    </location>
</feature>
<feature type="domain" description="ShKT" evidence="3">
    <location>
        <begin position="80"/>
        <end position="124"/>
    </location>
</feature>
<evidence type="ECO:0000313" key="5">
    <source>
        <dbReference type="WBParaSite" id="PSAMB.scaffold1881size26999.g15344.t1"/>
    </source>
</evidence>
<feature type="domain" description="ShKT" evidence="3">
    <location>
        <begin position="38"/>
        <end position="71"/>
    </location>
</feature>
<protein>
    <submittedName>
        <fullName evidence="5">ShKT domain-containing protein</fullName>
    </submittedName>
</protein>
<dbReference type="Pfam" id="PF01549">
    <property type="entry name" value="ShK"/>
    <property type="match status" value="3"/>
</dbReference>
<sequence length="660" mass="73322">MLSLHNLLFVCVLIAPGRLFAQGLGPDSANVPLEAIKCFNQNSCCDYWGDLGKCASNDYMTYSCPATCKQCERSVPKSRTADYFPKHNCEFWVKAGQCINNSPWMSENCRFSCGLGNVPRENYCSKDPPPFECLNESPCCEKWVRENEGICNSKEEVKKKCRASCTGCKRPKYAGCADYYSVCEKKKDNGECKTDWMAENCRKSCGLCYETKEAHCVNPKNSCENEMVDYSLCMKKNYGQTFFNPKQQISFDAYECQLKECLSGCQPSPLTQGCDRQKQGNGSVGADERLDGSVNTNSISVVLNNIQNSRQKALDCGLNTVRTVVLPKVEQCVRTTLGLSGDFRLHDLNLDEFLDTEKETDALEINARTYQLQKLVASLVDNADEVCEPDQAAKAKECVFHKIVNILLEIGNPTLHAYREQQNFCHNRTKCQNSLSAECLTFKDKIPETTSSCTLKLALSLKESVLSEYLQCLGRQKGFPPAISNLNKDPSVSKELSDSYEETLESIESNLKEDIKDPCGRLFPKVEWDTVTYFDYDSHHTMVCSRTPKLTPQELLANRRQRQTRVESAQEKAMKSDICKSPDKYIAVPVEGNSAPLEQLVKNRNPRSVNDVAAARADGGVYPPLHDAMKAGATVFMLNPAYGGGGGGGGAAKPVFKGKG</sequence>
<organism evidence="4 5">
    <name type="scientific">Plectus sambesii</name>
    <dbReference type="NCBI Taxonomy" id="2011161"/>
    <lineage>
        <taxon>Eukaryota</taxon>
        <taxon>Metazoa</taxon>
        <taxon>Ecdysozoa</taxon>
        <taxon>Nematoda</taxon>
        <taxon>Chromadorea</taxon>
        <taxon>Plectida</taxon>
        <taxon>Plectina</taxon>
        <taxon>Plectoidea</taxon>
        <taxon>Plectidae</taxon>
        <taxon>Plectus</taxon>
    </lineage>
</organism>
<accession>A0A914VGZ4</accession>